<sequence>MESASPTHVQQPRAAAGTVDYCIILGARYIIEQLMVDPGYVDRNSFTEITDRRLD</sequence>
<protein>
    <submittedName>
        <fullName evidence="1">Uncharacterized protein</fullName>
    </submittedName>
</protein>
<dbReference type="AlphaFoldDB" id="A0A381P986"/>
<gene>
    <name evidence="1" type="ORF">METZ01_LOCUS16376</name>
</gene>
<organism evidence="1">
    <name type="scientific">marine metagenome</name>
    <dbReference type="NCBI Taxonomy" id="408172"/>
    <lineage>
        <taxon>unclassified sequences</taxon>
        <taxon>metagenomes</taxon>
        <taxon>ecological metagenomes</taxon>
    </lineage>
</organism>
<proteinExistence type="predicted"/>
<evidence type="ECO:0000313" key="1">
    <source>
        <dbReference type="EMBL" id="SUZ63522.1"/>
    </source>
</evidence>
<name>A0A381P986_9ZZZZ</name>
<accession>A0A381P986</accession>
<dbReference type="EMBL" id="UINC01000917">
    <property type="protein sequence ID" value="SUZ63522.1"/>
    <property type="molecule type" value="Genomic_DNA"/>
</dbReference>
<reference evidence="1" key="1">
    <citation type="submission" date="2018-05" db="EMBL/GenBank/DDBJ databases">
        <authorList>
            <person name="Lanie J.A."/>
            <person name="Ng W.-L."/>
            <person name="Kazmierczak K.M."/>
            <person name="Andrzejewski T.M."/>
            <person name="Davidsen T.M."/>
            <person name="Wayne K.J."/>
            <person name="Tettelin H."/>
            <person name="Glass J.I."/>
            <person name="Rusch D."/>
            <person name="Podicherti R."/>
            <person name="Tsui H.-C.T."/>
            <person name="Winkler M.E."/>
        </authorList>
    </citation>
    <scope>NUCLEOTIDE SEQUENCE</scope>
</reference>